<keyword evidence="6" id="KW-0496">Mitochondrion</keyword>
<dbReference type="GO" id="GO:0050660">
    <property type="term" value="F:flavin adenine dinucleotide binding"/>
    <property type="evidence" value="ECO:0007669"/>
    <property type="project" value="TreeGrafter"/>
</dbReference>
<evidence type="ECO:0000256" key="3">
    <source>
        <dbReference type="ARBA" id="ARBA00022630"/>
    </source>
</evidence>
<dbReference type="InterPro" id="IPR036774">
    <property type="entry name" value="ERV/ALR_sulphydryl_oxid_sf"/>
</dbReference>
<evidence type="ECO:0000256" key="9">
    <source>
        <dbReference type="SAM" id="MobiDB-lite"/>
    </source>
</evidence>
<dbReference type="OrthoDB" id="17199at2759"/>
<evidence type="ECO:0000256" key="5">
    <source>
        <dbReference type="ARBA" id="ARBA00023002"/>
    </source>
</evidence>
<organism evidence="11 12">
    <name type="scientific">Basidiobolus meristosporus CBS 931.73</name>
    <dbReference type="NCBI Taxonomy" id="1314790"/>
    <lineage>
        <taxon>Eukaryota</taxon>
        <taxon>Fungi</taxon>
        <taxon>Fungi incertae sedis</taxon>
        <taxon>Zoopagomycota</taxon>
        <taxon>Entomophthoromycotina</taxon>
        <taxon>Basidiobolomycetes</taxon>
        <taxon>Basidiobolales</taxon>
        <taxon>Basidiobolaceae</taxon>
        <taxon>Basidiobolus</taxon>
    </lineage>
</organism>
<name>A0A1Y1Z7U4_9FUNG</name>
<keyword evidence="5 8" id="KW-0560">Oxidoreductase</keyword>
<evidence type="ECO:0000259" key="10">
    <source>
        <dbReference type="PROSITE" id="PS51324"/>
    </source>
</evidence>
<dbReference type="InParanoid" id="A0A1Y1Z7U4"/>
<dbReference type="InterPro" id="IPR039799">
    <property type="entry name" value="ALR/ERV"/>
</dbReference>
<proteinExistence type="predicted"/>
<feature type="domain" description="ERV/ALR sulfhydryl oxidase" evidence="10">
    <location>
        <begin position="80"/>
        <end position="180"/>
    </location>
</feature>
<protein>
    <recommendedName>
        <fullName evidence="8">Sulfhydryl oxidase</fullName>
        <ecNumber evidence="8">1.8.3.2</ecNumber>
    </recommendedName>
</protein>
<feature type="region of interest" description="Disordered" evidence="9">
    <location>
        <begin position="48"/>
        <end position="85"/>
    </location>
</feature>
<keyword evidence="3 8" id="KW-0285">Flavoprotein</keyword>
<comment type="subcellular location">
    <subcellularLocation>
        <location evidence="2">Mitochondrion intermembrane space</location>
    </subcellularLocation>
</comment>
<dbReference type="PROSITE" id="PS51324">
    <property type="entry name" value="ERV_ALR"/>
    <property type="match status" value="1"/>
</dbReference>
<keyword evidence="12" id="KW-1185">Reference proteome</keyword>
<evidence type="ECO:0000256" key="8">
    <source>
        <dbReference type="RuleBase" id="RU371123"/>
    </source>
</evidence>
<dbReference type="STRING" id="1314790.A0A1Y1Z7U4"/>
<dbReference type="FunCoup" id="A0A1Y1Z7U4">
    <property type="interactions" value="409"/>
</dbReference>
<dbReference type="AlphaFoldDB" id="A0A1Y1Z7U4"/>
<evidence type="ECO:0000256" key="6">
    <source>
        <dbReference type="ARBA" id="ARBA00023128"/>
    </source>
</evidence>
<evidence type="ECO:0000256" key="7">
    <source>
        <dbReference type="ARBA" id="ARBA00023157"/>
    </source>
</evidence>
<dbReference type="GO" id="GO:0005758">
    <property type="term" value="C:mitochondrial intermembrane space"/>
    <property type="evidence" value="ECO:0007669"/>
    <property type="project" value="UniProtKB-SubCell"/>
</dbReference>
<evidence type="ECO:0000256" key="2">
    <source>
        <dbReference type="ARBA" id="ARBA00004569"/>
    </source>
</evidence>
<dbReference type="PANTHER" id="PTHR12645:SF0">
    <property type="entry name" value="FAD-LINKED SULFHYDRYL OXIDASE ALR"/>
    <property type="match status" value="1"/>
</dbReference>
<reference evidence="11 12" key="1">
    <citation type="submission" date="2016-07" db="EMBL/GenBank/DDBJ databases">
        <title>Pervasive Adenine N6-methylation of Active Genes in Fungi.</title>
        <authorList>
            <consortium name="DOE Joint Genome Institute"/>
            <person name="Mondo S.J."/>
            <person name="Dannebaum R.O."/>
            <person name="Kuo R.C."/>
            <person name="Labutti K."/>
            <person name="Haridas S."/>
            <person name="Kuo A."/>
            <person name="Salamov A."/>
            <person name="Ahrendt S.R."/>
            <person name="Lipzen A."/>
            <person name="Sullivan W."/>
            <person name="Andreopoulos W.B."/>
            <person name="Clum A."/>
            <person name="Lindquist E."/>
            <person name="Daum C."/>
            <person name="Ramamoorthy G.K."/>
            <person name="Gryganskyi A."/>
            <person name="Culley D."/>
            <person name="Magnuson J.K."/>
            <person name="James T.Y."/>
            <person name="O'Malley M.A."/>
            <person name="Stajich J.E."/>
            <person name="Spatafora J.W."/>
            <person name="Visel A."/>
            <person name="Grigoriev I.V."/>
        </authorList>
    </citation>
    <scope>NUCLEOTIDE SEQUENCE [LARGE SCALE GENOMIC DNA]</scope>
    <source>
        <strain evidence="11 12">CBS 931.73</strain>
    </source>
</reference>
<dbReference type="Pfam" id="PF04777">
    <property type="entry name" value="Evr1_Alr"/>
    <property type="match status" value="1"/>
</dbReference>
<comment type="caution">
    <text evidence="11">The sequence shown here is derived from an EMBL/GenBank/DDBJ whole genome shotgun (WGS) entry which is preliminary data.</text>
</comment>
<dbReference type="FunFam" id="1.20.120.310:FF:000003">
    <property type="entry name" value="Sulfhydryl oxidase"/>
    <property type="match status" value="1"/>
</dbReference>
<gene>
    <name evidence="11" type="ORF">K493DRAFT_274541</name>
</gene>
<dbReference type="EMBL" id="MCFE01000019">
    <property type="protein sequence ID" value="ORY06067.1"/>
    <property type="molecule type" value="Genomic_DNA"/>
</dbReference>
<comment type="catalytic activity">
    <reaction evidence="8">
        <text>2 R'C(R)SH + O2 = R'C(R)S-S(R)CR' + H2O2</text>
        <dbReference type="Rhea" id="RHEA:17357"/>
        <dbReference type="ChEBI" id="CHEBI:15379"/>
        <dbReference type="ChEBI" id="CHEBI:16240"/>
        <dbReference type="ChEBI" id="CHEBI:16520"/>
        <dbReference type="ChEBI" id="CHEBI:17412"/>
        <dbReference type="EC" id="1.8.3.2"/>
    </reaction>
</comment>
<feature type="compositionally biased region" description="Low complexity" evidence="9">
    <location>
        <begin position="1"/>
        <end position="15"/>
    </location>
</feature>
<dbReference type="Proteomes" id="UP000193498">
    <property type="component" value="Unassembled WGS sequence"/>
</dbReference>
<feature type="region of interest" description="Disordered" evidence="9">
    <location>
        <begin position="1"/>
        <end position="32"/>
    </location>
</feature>
<keyword evidence="7" id="KW-1015">Disulfide bond</keyword>
<dbReference type="InterPro" id="IPR017905">
    <property type="entry name" value="ERV/ALR_sulphydryl_oxidase"/>
</dbReference>
<evidence type="ECO:0000256" key="4">
    <source>
        <dbReference type="ARBA" id="ARBA00022827"/>
    </source>
</evidence>
<accession>A0A1Y1Z7U4</accession>
<dbReference type="SUPFAM" id="SSF69000">
    <property type="entry name" value="FAD-dependent thiol oxidase"/>
    <property type="match status" value="1"/>
</dbReference>
<feature type="compositionally biased region" description="Basic and acidic residues" evidence="9">
    <location>
        <begin position="48"/>
        <end position="76"/>
    </location>
</feature>
<evidence type="ECO:0000313" key="11">
    <source>
        <dbReference type="EMBL" id="ORY06067.1"/>
    </source>
</evidence>
<dbReference type="GO" id="GO:0016971">
    <property type="term" value="F:flavin-dependent sulfhydryl oxidase activity"/>
    <property type="evidence" value="ECO:0007669"/>
    <property type="project" value="InterPro"/>
</dbReference>
<sequence length="190" mass="21577">MSPSIQAEEPSSSSPIPEPLPSKPVGKEKAKKPCRVCDDFKVWTKKERKEEKKAKVASAETDKVNVVHSDTKESPKPVECPPDSQQLGRATWTFLHTMAAYYPDNPDKEQQSNMKTLIKSFSKFYPCGYCASHLQEELKKNEPKVDSRSALSRWMCDIHNEVNERLGKPIFDCSKTDERWRDGPKDGSCD</sequence>
<keyword evidence="4 8" id="KW-0274">FAD</keyword>
<evidence type="ECO:0000256" key="1">
    <source>
        <dbReference type="ARBA" id="ARBA00001974"/>
    </source>
</evidence>
<comment type="cofactor">
    <cofactor evidence="1 8">
        <name>FAD</name>
        <dbReference type="ChEBI" id="CHEBI:57692"/>
    </cofactor>
</comment>
<dbReference type="Gene3D" id="1.20.120.310">
    <property type="entry name" value="ERV/ALR sulfhydryl oxidase domain"/>
    <property type="match status" value="1"/>
</dbReference>
<dbReference type="PANTHER" id="PTHR12645">
    <property type="entry name" value="ALR/ERV"/>
    <property type="match status" value="1"/>
</dbReference>
<evidence type="ECO:0000313" key="12">
    <source>
        <dbReference type="Proteomes" id="UP000193498"/>
    </source>
</evidence>
<dbReference type="EC" id="1.8.3.2" evidence="8"/>